<keyword evidence="2" id="KW-1185">Reference proteome</keyword>
<protein>
    <recommendedName>
        <fullName evidence="3">FMN-dependent dehydrogenase domain-containing protein</fullName>
    </recommendedName>
</protein>
<proteinExistence type="predicted"/>
<organism evidence="1 2">
    <name type="scientific">Lentinus tigrinus ALCF2SS1-6</name>
    <dbReference type="NCBI Taxonomy" id="1328759"/>
    <lineage>
        <taxon>Eukaryota</taxon>
        <taxon>Fungi</taxon>
        <taxon>Dikarya</taxon>
        <taxon>Basidiomycota</taxon>
        <taxon>Agaricomycotina</taxon>
        <taxon>Agaricomycetes</taxon>
        <taxon>Polyporales</taxon>
        <taxon>Polyporaceae</taxon>
        <taxon>Lentinus</taxon>
    </lineage>
</organism>
<gene>
    <name evidence="1" type="ORF">L227DRAFT_614102</name>
</gene>
<dbReference type="AlphaFoldDB" id="A0A5C2S0S9"/>
<evidence type="ECO:0008006" key="3">
    <source>
        <dbReference type="Google" id="ProtNLM"/>
    </source>
</evidence>
<accession>A0A5C2S0S9</accession>
<dbReference type="STRING" id="1328759.A0A5C2S0S9"/>
<dbReference type="Gene3D" id="3.20.20.70">
    <property type="entry name" value="Aldolase class I"/>
    <property type="match status" value="1"/>
</dbReference>
<reference evidence="1" key="1">
    <citation type="journal article" date="2018" name="Genome Biol. Evol.">
        <title>Genomics and development of Lentinus tigrinus, a white-rot wood-decaying mushroom with dimorphic fruiting bodies.</title>
        <authorList>
            <person name="Wu B."/>
            <person name="Xu Z."/>
            <person name="Knudson A."/>
            <person name="Carlson A."/>
            <person name="Chen N."/>
            <person name="Kovaka S."/>
            <person name="LaButti K."/>
            <person name="Lipzen A."/>
            <person name="Pennachio C."/>
            <person name="Riley R."/>
            <person name="Schakwitz W."/>
            <person name="Umezawa K."/>
            <person name="Ohm R.A."/>
            <person name="Grigoriev I.V."/>
            <person name="Nagy L.G."/>
            <person name="Gibbons J."/>
            <person name="Hibbett D."/>
        </authorList>
    </citation>
    <scope>NUCLEOTIDE SEQUENCE [LARGE SCALE GENOMIC DNA]</scope>
    <source>
        <strain evidence="1">ALCF2SS1-6</strain>
    </source>
</reference>
<dbReference type="Proteomes" id="UP000313359">
    <property type="component" value="Unassembled WGS sequence"/>
</dbReference>
<dbReference type="InterPro" id="IPR013785">
    <property type="entry name" value="Aldolase_TIM"/>
</dbReference>
<name>A0A5C2S0S9_9APHY</name>
<dbReference type="SUPFAM" id="SSF51395">
    <property type="entry name" value="FMN-linked oxidoreductases"/>
    <property type="match status" value="1"/>
</dbReference>
<evidence type="ECO:0000313" key="1">
    <source>
        <dbReference type="EMBL" id="RPD56987.1"/>
    </source>
</evidence>
<sequence length="131" mass="14717">MSVLTGIIAGSFNFVFGYTDKSETYRVNRHAFTKWQIVLRMLRDATYRSLEVAIGIQVALSAGIHEDAWTGAFQYDQREYDRLVKEGDEGIMTAEDAEIAIRGGIDGIIVSIHGIDQSPRCSHKKPWHGRS</sequence>
<dbReference type="EMBL" id="ML122284">
    <property type="protein sequence ID" value="RPD56987.1"/>
    <property type="molecule type" value="Genomic_DNA"/>
</dbReference>
<evidence type="ECO:0000313" key="2">
    <source>
        <dbReference type="Proteomes" id="UP000313359"/>
    </source>
</evidence>